<dbReference type="Pfam" id="PF18911">
    <property type="entry name" value="PKD_4"/>
    <property type="match status" value="1"/>
</dbReference>
<dbReference type="Proteomes" id="UP001205861">
    <property type="component" value="Unassembled WGS sequence"/>
</dbReference>
<dbReference type="Gene3D" id="2.60.40.10">
    <property type="entry name" value="Immunoglobulins"/>
    <property type="match status" value="1"/>
</dbReference>
<dbReference type="PROSITE" id="PS51257">
    <property type="entry name" value="PROKAR_LIPOPROTEIN"/>
    <property type="match status" value="1"/>
</dbReference>
<evidence type="ECO:0000313" key="2">
    <source>
        <dbReference type="EMBL" id="MCS0608077.1"/>
    </source>
</evidence>
<proteinExistence type="predicted"/>
<dbReference type="EMBL" id="JANUGV010000001">
    <property type="protein sequence ID" value="MCS0608077.1"/>
    <property type="molecule type" value="Genomic_DNA"/>
</dbReference>
<dbReference type="InterPro" id="IPR000601">
    <property type="entry name" value="PKD_dom"/>
</dbReference>
<feature type="domain" description="PKD" evidence="1">
    <location>
        <begin position="445"/>
        <end position="501"/>
    </location>
</feature>
<sequence>METQARLPGAHAPWGRSSLLWHLIALAACGALWEGRAFATGQAEEAPVAAAASGTRYNVVPLSDDPEVAAAYINNKGQVAFTENPFNPNEFTRARFFDGKTVRSIIPFRARQSAASALNEVGQVTGFVDSRRFSGAYRWSKEKGFERLLPAGGQGFDINNKGEVAGFTFFDPTHPTQANAALWNAANVATSVGPLNTGSFALALNDAETVVGVFPLVVAGQFLQLPFRWTQSAGLHTPSTIPSDRSAANDINTAGYVVGGAVFQEGQREHAFLWTPQEQLIDIGGNGFSIATKINDKGMVIGLKEPFAFAWTRASGLVQIGAGIPNVTQSLADDLNNRGQVVGTANLAGSRAYIWSLAGGIVDLNTRVRNLPHGLFLRRALAISDYGSIVATTDTGLVLLTTQPVSGLRPLVGPITVTGKQQPGHLLSFSANFTDSDPHDTHKATWDWGDGHKDTGTVNERNGSGNVSGQHTYKAQGDYTVKLTVTDSSGKSTVVRLNVTVVKTCPCVAGEGRFVSPANAFREPTSRPGVATFAFASDAGSMAVVRFNSAGLRFQSDQVDSKALRGTELQFGGSGTLNGAGGYKFTLAATTNEAGKLNGVRVRIWHADPRSGAEVVDYDNMRASAAGAIATVDEGTISADTE</sequence>
<dbReference type="RefSeq" id="WP_258855749.1">
    <property type="nucleotide sequence ID" value="NZ_JANUGV010000001.1"/>
</dbReference>
<accession>A0ABT2BHZ3</accession>
<dbReference type="InterPro" id="IPR013783">
    <property type="entry name" value="Ig-like_fold"/>
</dbReference>
<reference evidence="2 3" key="1">
    <citation type="submission" date="2022-08" db="EMBL/GenBank/DDBJ databases">
        <title>Reclassification of Massilia species as members of the genera Telluria, Duganella, Pseudoduganella, Mokoshia gen. nov. and Zemynaea gen. nov. using orthogonal and non-orthogonal genome-based approaches.</title>
        <authorList>
            <person name="Bowman J.P."/>
        </authorList>
    </citation>
    <scope>NUCLEOTIDE SEQUENCE [LARGE SCALE GENOMIC DNA]</scope>
    <source>
        <strain evidence="2 3">JCM 31607</strain>
    </source>
</reference>
<dbReference type="InterPro" id="IPR014262">
    <property type="entry name" value="HAF_rpt"/>
</dbReference>
<keyword evidence="3" id="KW-1185">Reference proteome</keyword>
<dbReference type="InterPro" id="IPR035986">
    <property type="entry name" value="PKD_dom_sf"/>
</dbReference>
<comment type="caution">
    <text evidence="2">The sequence shown here is derived from an EMBL/GenBank/DDBJ whole genome shotgun (WGS) entry which is preliminary data.</text>
</comment>
<dbReference type="SUPFAM" id="SSF49299">
    <property type="entry name" value="PKD domain"/>
    <property type="match status" value="1"/>
</dbReference>
<dbReference type="NCBIfam" id="TIGR02913">
    <property type="entry name" value="HAF_rpt"/>
    <property type="match status" value="1"/>
</dbReference>
<gene>
    <name evidence="2" type="ORF">NX773_07865</name>
</gene>
<name>A0ABT2BHZ3_9BURK</name>
<evidence type="ECO:0000259" key="1">
    <source>
        <dbReference type="PROSITE" id="PS50093"/>
    </source>
</evidence>
<organism evidence="2 3">
    <name type="scientific">Massilia solisilvae</name>
    <dbReference type="NCBI Taxonomy" id="1811225"/>
    <lineage>
        <taxon>Bacteria</taxon>
        <taxon>Pseudomonadati</taxon>
        <taxon>Pseudomonadota</taxon>
        <taxon>Betaproteobacteria</taxon>
        <taxon>Burkholderiales</taxon>
        <taxon>Oxalobacteraceae</taxon>
        <taxon>Telluria group</taxon>
        <taxon>Massilia</taxon>
    </lineage>
</organism>
<evidence type="ECO:0000313" key="3">
    <source>
        <dbReference type="Proteomes" id="UP001205861"/>
    </source>
</evidence>
<dbReference type="CDD" id="cd00146">
    <property type="entry name" value="PKD"/>
    <property type="match status" value="1"/>
</dbReference>
<protein>
    <submittedName>
        <fullName evidence="2">PKD domain-containing protein</fullName>
    </submittedName>
</protein>
<dbReference type="PROSITE" id="PS50093">
    <property type="entry name" value="PKD"/>
    <property type="match status" value="1"/>
</dbReference>